<dbReference type="AlphaFoldDB" id="A0A1I3Z1M9"/>
<reference evidence="1 2" key="1">
    <citation type="submission" date="2016-10" db="EMBL/GenBank/DDBJ databases">
        <authorList>
            <person name="Varghese N."/>
            <person name="Submissions S."/>
        </authorList>
    </citation>
    <scope>NUCLEOTIDE SEQUENCE [LARGE SCALE GENOMIC DNA]</scope>
    <source>
        <strain evidence="1 2">DSM 21822</strain>
    </source>
</reference>
<evidence type="ECO:0000313" key="1">
    <source>
        <dbReference type="EMBL" id="SFK37531.1"/>
    </source>
</evidence>
<dbReference type="Proteomes" id="UP000323300">
    <property type="component" value="Unassembled WGS sequence"/>
</dbReference>
<dbReference type="SUPFAM" id="SSF53474">
    <property type="entry name" value="alpha/beta-Hydrolases"/>
    <property type="match status" value="1"/>
</dbReference>
<dbReference type="InterPro" id="IPR029058">
    <property type="entry name" value="AB_hydrolase_fold"/>
</dbReference>
<accession>A0A1I3Z1M9</accession>
<protein>
    <recommendedName>
        <fullName evidence="3">Alpha/beta hydrolase family protein</fullName>
    </recommendedName>
</protein>
<proteinExistence type="predicted"/>
<dbReference type="InterPro" id="IPR010662">
    <property type="entry name" value="RBBP9/YdeN"/>
</dbReference>
<dbReference type="Gene3D" id="3.40.50.1820">
    <property type="entry name" value="alpha/beta hydrolase"/>
    <property type="match status" value="1"/>
</dbReference>
<organism evidence="1 2">
    <name type="scientific">Neomesorhizobium albiziae</name>
    <dbReference type="NCBI Taxonomy" id="335020"/>
    <lineage>
        <taxon>Bacteria</taxon>
        <taxon>Pseudomonadati</taxon>
        <taxon>Pseudomonadota</taxon>
        <taxon>Alphaproteobacteria</taxon>
        <taxon>Hyphomicrobiales</taxon>
        <taxon>Phyllobacteriaceae</taxon>
        <taxon>Neomesorhizobium</taxon>
    </lineage>
</organism>
<sequence>MRAMKVKDAEILIVPGYTNSGPDHWQTRWEAKLSTARRVEQAEWTKPVREDWTANVAQAVNAAERPVVIVAHSLGVSTVIQAIPQFRKPVAGAFLVAPPDVANPSIRPRHLMTFGPYPRDPLPFPSVVIASRNDPYSTFEVAEDIAAAWGSLFIDAGEAGHLNADSGHGPWPEGSMTFAHFLSRLEPPKLH</sequence>
<name>A0A1I3Z1M9_9HYPH</name>
<dbReference type="Pfam" id="PF06821">
    <property type="entry name" value="Ser_hydrolase"/>
    <property type="match status" value="1"/>
</dbReference>
<dbReference type="GO" id="GO:0016787">
    <property type="term" value="F:hydrolase activity"/>
    <property type="evidence" value="ECO:0007669"/>
    <property type="project" value="InterPro"/>
</dbReference>
<evidence type="ECO:0008006" key="3">
    <source>
        <dbReference type="Google" id="ProtNLM"/>
    </source>
</evidence>
<dbReference type="EMBL" id="FOSL01000005">
    <property type="protein sequence ID" value="SFK37531.1"/>
    <property type="molecule type" value="Genomic_DNA"/>
</dbReference>
<evidence type="ECO:0000313" key="2">
    <source>
        <dbReference type="Proteomes" id="UP000323300"/>
    </source>
</evidence>
<keyword evidence="2" id="KW-1185">Reference proteome</keyword>
<gene>
    <name evidence="1" type="ORF">SAMN04488498_105292</name>
</gene>